<dbReference type="OrthoDB" id="545475at2"/>
<dbReference type="InterPro" id="IPR052932">
    <property type="entry name" value="OprB_Porin"/>
</dbReference>
<sequence length="412" mass="44171">MLNKGFEFAYHQEQAGISSNPGAVNVFSGTGKLGRMLGFGKDSGVRLGGVWIGNADILMSGGTKPGGVTFNSLFIADLQLDLDILQGVPGAAMGASFLQFDGQNSNGAAGVLTGYNALTQAPPLNRSELYELWWRQTLMDKHLILRVGKSLPTVDFNNVIQALQVENETPYIPQITGLLFSPIFANASILGVIPGYYNSAWGLTVTAIPDPSYYISYGIYDGSLANGRQTGTYAFPSFNSYYFTIGEAGYSWAGESPGKIAVGGWGQSGTLVHGNIQESGAQGFYAFANHRLRTLNLGNRSGAVIGYLQYGFNNSKTMMANQFVGAGLTGFNLIENRPKDSIGVGIAVSWLNNPPESQSNEIITQVYYQAHLIGDIFFQPTFSYVPNPGVKTPANGAYPSATSMIFQLTALF</sequence>
<reference evidence="3 4" key="1">
    <citation type="submission" date="2019-09" db="EMBL/GenBank/DDBJ databases">
        <title>Ecophysiology of the spiral-shaped methanotroph Methylospira mobilis as revealed by the complete genome sequence.</title>
        <authorList>
            <person name="Oshkin I.Y."/>
            <person name="Dedysh S.N."/>
            <person name="Miroshnikov K."/>
            <person name="Danilova O.V."/>
            <person name="Hakobyan A."/>
            <person name="Liesack W."/>
        </authorList>
    </citation>
    <scope>NUCLEOTIDE SEQUENCE [LARGE SCALE GENOMIC DNA]</scope>
    <source>
        <strain evidence="3 4">Shm1</strain>
    </source>
</reference>
<evidence type="ECO:0000256" key="2">
    <source>
        <dbReference type="RuleBase" id="RU363072"/>
    </source>
</evidence>
<dbReference type="GO" id="GO:0008643">
    <property type="term" value="P:carbohydrate transport"/>
    <property type="evidence" value="ECO:0007669"/>
    <property type="project" value="InterPro"/>
</dbReference>
<dbReference type="InterPro" id="IPR038673">
    <property type="entry name" value="OprB_sf"/>
</dbReference>
<accession>A0A5Q0BGQ5</accession>
<dbReference type="InterPro" id="IPR007049">
    <property type="entry name" value="Carb-sel_porin_OprB"/>
</dbReference>
<dbReference type="Proteomes" id="UP000325755">
    <property type="component" value="Chromosome"/>
</dbReference>
<proteinExistence type="inferred from homology"/>
<gene>
    <name evidence="3" type="ORF">F6R98_10800</name>
</gene>
<evidence type="ECO:0000256" key="1">
    <source>
        <dbReference type="ARBA" id="ARBA00008769"/>
    </source>
</evidence>
<organism evidence="3 4">
    <name type="scientific">Candidatus Methylospira mobilis</name>
    <dbReference type="NCBI Taxonomy" id="1808979"/>
    <lineage>
        <taxon>Bacteria</taxon>
        <taxon>Pseudomonadati</taxon>
        <taxon>Pseudomonadota</taxon>
        <taxon>Gammaproteobacteria</taxon>
        <taxon>Methylococcales</taxon>
        <taxon>Methylococcaceae</taxon>
        <taxon>Candidatus Methylospira</taxon>
    </lineage>
</organism>
<dbReference type="AlphaFoldDB" id="A0A5Q0BGQ5"/>
<dbReference type="PANTHER" id="PTHR37944">
    <property type="entry name" value="PORIN B"/>
    <property type="match status" value="1"/>
</dbReference>
<dbReference type="EMBL" id="CP044205">
    <property type="protein sequence ID" value="QFY43045.1"/>
    <property type="molecule type" value="Genomic_DNA"/>
</dbReference>
<name>A0A5Q0BGQ5_9GAMM</name>
<dbReference type="KEGG" id="mmob:F6R98_10800"/>
<keyword evidence="4" id="KW-1185">Reference proteome</keyword>
<dbReference type="PANTHER" id="PTHR37944:SF1">
    <property type="entry name" value="PORIN B"/>
    <property type="match status" value="1"/>
</dbReference>
<dbReference type="InParanoid" id="A0A5Q0BGQ5"/>
<dbReference type="Pfam" id="PF04966">
    <property type="entry name" value="OprB"/>
    <property type="match status" value="1"/>
</dbReference>
<comment type="similarity">
    <text evidence="1 2">Belongs to the OprB family.</text>
</comment>
<dbReference type="Gene3D" id="2.40.160.180">
    <property type="entry name" value="Carbohydrate-selective porin OprB"/>
    <property type="match status" value="1"/>
</dbReference>
<evidence type="ECO:0000313" key="3">
    <source>
        <dbReference type="EMBL" id="QFY43045.1"/>
    </source>
</evidence>
<protein>
    <submittedName>
        <fullName evidence="3">Porin</fullName>
    </submittedName>
</protein>
<dbReference type="GO" id="GO:0016020">
    <property type="term" value="C:membrane"/>
    <property type="evidence" value="ECO:0007669"/>
    <property type="project" value="InterPro"/>
</dbReference>
<dbReference type="RefSeq" id="WP_153249028.1">
    <property type="nucleotide sequence ID" value="NZ_CP044205.1"/>
</dbReference>
<evidence type="ECO:0000313" key="4">
    <source>
        <dbReference type="Proteomes" id="UP000325755"/>
    </source>
</evidence>
<dbReference type="GO" id="GO:0015288">
    <property type="term" value="F:porin activity"/>
    <property type="evidence" value="ECO:0007669"/>
    <property type="project" value="InterPro"/>
</dbReference>